<sequence>MEEYKTKEEFSILIFLIESGSRKILVDTGGGEPEEMEQCGHAPCRR</sequence>
<protein>
    <submittedName>
        <fullName evidence="2">Uncharacterized protein</fullName>
    </submittedName>
</protein>
<reference evidence="2" key="2">
    <citation type="submission" date="2021-04" db="EMBL/GenBank/DDBJ databases">
        <authorList>
            <person name="Gilroy R."/>
        </authorList>
    </citation>
    <scope>NUCLEOTIDE SEQUENCE</scope>
    <source>
        <strain evidence="2">ChiBcec6-4105</strain>
    </source>
</reference>
<gene>
    <name evidence="2" type="ORF">H9914_09405</name>
</gene>
<evidence type="ECO:0000313" key="2">
    <source>
        <dbReference type="EMBL" id="HJD29189.1"/>
    </source>
</evidence>
<dbReference type="EMBL" id="DWUY01000210">
    <property type="protein sequence ID" value="HJD29189.1"/>
    <property type="molecule type" value="Genomic_DNA"/>
</dbReference>
<dbReference type="AlphaFoldDB" id="A0A9D2TXY6"/>
<evidence type="ECO:0000256" key="1">
    <source>
        <dbReference type="SAM" id="MobiDB-lite"/>
    </source>
</evidence>
<organism evidence="2 3">
    <name type="scientific">Candidatus Blautia avicola</name>
    <dbReference type="NCBI Taxonomy" id="2838483"/>
    <lineage>
        <taxon>Bacteria</taxon>
        <taxon>Bacillati</taxon>
        <taxon>Bacillota</taxon>
        <taxon>Clostridia</taxon>
        <taxon>Lachnospirales</taxon>
        <taxon>Lachnospiraceae</taxon>
        <taxon>Blautia</taxon>
    </lineage>
</organism>
<feature type="region of interest" description="Disordered" evidence="1">
    <location>
        <begin position="27"/>
        <end position="46"/>
    </location>
</feature>
<comment type="caution">
    <text evidence="2">The sequence shown here is derived from an EMBL/GenBank/DDBJ whole genome shotgun (WGS) entry which is preliminary data.</text>
</comment>
<dbReference type="Proteomes" id="UP000823892">
    <property type="component" value="Unassembled WGS sequence"/>
</dbReference>
<accession>A0A9D2TXY6</accession>
<proteinExistence type="predicted"/>
<name>A0A9D2TXY6_9FIRM</name>
<evidence type="ECO:0000313" key="3">
    <source>
        <dbReference type="Proteomes" id="UP000823892"/>
    </source>
</evidence>
<reference evidence="2" key="1">
    <citation type="journal article" date="2021" name="PeerJ">
        <title>Extensive microbial diversity within the chicken gut microbiome revealed by metagenomics and culture.</title>
        <authorList>
            <person name="Gilroy R."/>
            <person name="Ravi A."/>
            <person name="Getino M."/>
            <person name="Pursley I."/>
            <person name="Horton D.L."/>
            <person name="Alikhan N.F."/>
            <person name="Baker D."/>
            <person name="Gharbi K."/>
            <person name="Hall N."/>
            <person name="Watson M."/>
            <person name="Adriaenssens E.M."/>
            <person name="Foster-Nyarko E."/>
            <person name="Jarju S."/>
            <person name="Secka A."/>
            <person name="Antonio M."/>
            <person name="Oren A."/>
            <person name="Chaudhuri R.R."/>
            <person name="La Ragione R."/>
            <person name="Hildebrand F."/>
            <person name="Pallen M.J."/>
        </authorList>
    </citation>
    <scope>NUCLEOTIDE SEQUENCE</scope>
    <source>
        <strain evidence="2">ChiBcec6-4105</strain>
    </source>
</reference>